<dbReference type="OrthoDB" id="422086at2759"/>
<keyword evidence="4 5" id="KW-0472">Membrane</keyword>
<feature type="transmembrane region" description="Helical" evidence="5">
    <location>
        <begin position="94"/>
        <end position="117"/>
    </location>
</feature>
<proteinExistence type="inferred from homology"/>
<dbReference type="Proteomes" id="UP000015241">
    <property type="component" value="Unassembled WGS sequence"/>
</dbReference>
<evidence type="ECO:0000256" key="2">
    <source>
        <dbReference type="ARBA" id="ARBA00022692"/>
    </source>
</evidence>
<dbReference type="PANTHER" id="PTHR12714">
    <property type="entry name" value="PROTEIN-S ISOPRENYLCYSTEINE O-METHYLTRANSFERASE"/>
    <property type="match status" value="1"/>
</dbReference>
<evidence type="ECO:0000313" key="6">
    <source>
        <dbReference type="EMBL" id="EPT02182.1"/>
    </source>
</evidence>
<evidence type="ECO:0000256" key="1">
    <source>
        <dbReference type="ARBA" id="ARBA00004141"/>
    </source>
</evidence>
<sequence>MSLAKIPFLLTGTVAGYVCTTPPNPSVPPEQRPRDITTYERFFSSVVRVYSFSFKCLMISSSVLEAIVIVASHTPSHFLSQKILEYLVAGPASLARRITLSPLFVAGTVIGVFGAAFRYQCYRALGRLFTFEVSIRQEHKLVTVGPYSIVRHPAYTGAILCAWGLCATYVAPGSWLRECGILGTWGGKIAVGAYVAALLYGHVSVPKRAPLEDTLLRKQFSEEWDVYAKRVPYRIFPYIY</sequence>
<dbReference type="STRING" id="743788.S8EBA3"/>
<dbReference type="eggNOG" id="ENOG502S9FN">
    <property type="taxonomic scope" value="Eukaryota"/>
</dbReference>
<comment type="similarity">
    <text evidence="5">Belongs to the class VI-like SAM-binding methyltransferase superfamily. Isoprenylcysteine carboxyl methyltransferase family.</text>
</comment>
<comment type="catalytic activity">
    <reaction evidence="5">
        <text>[protein]-C-terminal S-[(2E,6E)-farnesyl]-L-cysteine + S-adenosyl-L-methionine = [protein]-C-terminal S-[(2E,6E)-farnesyl]-L-cysteine methyl ester + S-adenosyl-L-homocysteine</text>
        <dbReference type="Rhea" id="RHEA:21672"/>
        <dbReference type="Rhea" id="RHEA-COMP:12125"/>
        <dbReference type="Rhea" id="RHEA-COMP:12126"/>
        <dbReference type="ChEBI" id="CHEBI:57856"/>
        <dbReference type="ChEBI" id="CHEBI:59789"/>
        <dbReference type="ChEBI" id="CHEBI:90510"/>
        <dbReference type="ChEBI" id="CHEBI:90511"/>
        <dbReference type="EC" id="2.1.1.100"/>
    </reaction>
</comment>
<organism evidence="6 7">
    <name type="scientific">Fomitopsis schrenkii</name>
    <name type="common">Brown rot fungus</name>
    <dbReference type="NCBI Taxonomy" id="2126942"/>
    <lineage>
        <taxon>Eukaryota</taxon>
        <taxon>Fungi</taxon>
        <taxon>Dikarya</taxon>
        <taxon>Basidiomycota</taxon>
        <taxon>Agaricomycotina</taxon>
        <taxon>Agaricomycetes</taxon>
        <taxon>Polyporales</taxon>
        <taxon>Fomitopsis</taxon>
    </lineage>
</organism>
<comment type="caution">
    <text evidence="5">Lacks conserved residue(s) required for the propagation of feature annotation.</text>
</comment>
<evidence type="ECO:0000313" key="7">
    <source>
        <dbReference type="Proteomes" id="UP000015241"/>
    </source>
</evidence>
<keyword evidence="5" id="KW-0949">S-adenosyl-L-methionine</keyword>
<protein>
    <recommendedName>
        <fullName evidence="5">Protein-S-isoprenylcysteine O-methyltransferase</fullName>
        <ecNumber evidence="5">2.1.1.100</ecNumber>
    </recommendedName>
</protein>
<evidence type="ECO:0000256" key="3">
    <source>
        <dbReference type="ARBA" id="ARBA00022989"/>
    </source>
</evidence>
<keyword evidence="3 5" id="KW-1133">Transmembrane helix</keyword>
<dbReference type="GO" id="GO:0032259">
    <property type="term" value="P:methylation"/>
    <property type="evidence" value="ECO:0007669"/>
    <property type="project" value="UniProtKB-KW"/>
</dbReference>
<dbReference type="PANTHER" id="PTHR12714:SF24">
    <property type="entry name" value="SLR1182 PROTEIN"/>
    <property type="match status" value="1"/>
</dbReference>
<dbReference type="InterPro" id="IPR007269">
    <property type="entry name" value="ICMT_MeTrfase"/>
</dbReference>
<dbReference type="EC" id="2.1.1.100" evidence="5"/>
<gene>
    <name evidence="6" type="ORF">FOMPIDRAFT_53464</name>
</gene>
<dbReference type="EMBL" id="KE504137">
    <property type="protein sequence ID" value="EPT02182.1"/>
    <property type="molecule type" value="Genomic_DNA"/>
</dbReference>
<comment type="subcellular location">
    <subcellularLocation>
        <location evidence="5">Endoplasmic reticulum membrane</location>
        <topology evidence="5">Multi-pass membrane protein</topology>
    </subcellularLocation>
    <subcellularLocation>
        <location evidence="1">Membrane</location>
        <topology evidence="1">Multi-pass membrane protein</topology>
    </subcellularLocation>
</comment>
<keyword evidence="2 5" id="KW-0812">Transmembrane</keyword>
<reference evidence="6 7" key="1">
    <citation type="journal article" date="2012" name="Science">
        <title>The Paleozoic origin of enzymatic lignin decomposition reconstructed from 31 fungal genomes.</title>
        <authorList>
            <person name="Floudas D."/>
            <person name="Binder M."/>
            <person name="Riley R."/>
            <person name="Barry K."/>
            <person name="Blanchette R.A."/>
            <person name="Henrissat B."/>
            <person name="Martinez A.T."/>
            <person name="Otillar R."/>
            <person name="Spatafora J.W."/>
            <person name="Yadav J.S."/>
            <person name="Aerts A."/>
            <person name="Benoit I."/>
            <person name="Boyd A."/>
            <person name="Carlson A."/>
            <person name="Copeland A."/>
            <person name="Coutinho P.M."/>
            <person name="de Vries R.P."/>
            <person name="Ferreira P."/>
            <person name="Findley K."/>
            <person name="Foster B."/>
            <person name="Gaskell J."/>
            <person name="Glotzer D."/>
            <person name="Gorecki P."/>
            <person name="Heitman J."/>
            <person name="Hesse C."/>
            <person name="Hori C."/>
            <person name="Igarashi K."/>
            <person name="Jurgens J.A."/>
            <person name="Kallen N."/>
            <person name="Kersten P."/>
            <person name="Kohler A."/>
            <person name="Kuees U."/>
            <person name="Kumar T.K.A."/>
            <person name="Kuo A."/>
            <person name="LaButti K."/>
            <person name="Larrondo L.F."/>
            <person name="Lindquist E."/>
            <person name="Ling A."/>
            <person name="Lombard V."/>
            <person name="Lucas S."/>
            <person name="Lundell T."/>
            <person name="Martin R."/>
            <person name="McLaughlin D.J."/>
            <person name="Morgenstern I."/>
            <person name="Morin E."/>
            <person name="Murat C."/>
            <person name="Nagy L.G."/>
            <person name="Nolan M."/>
            <person name="Ohm R.A."/>
            <person name="Patyshakuliyeva A."/>
            <person name="Rokas A."/>
            <person name="Ruiz-Duenas F.J."/>
            <person name="Sabat G."/>
            <person name="Salamov A."/>
            <person name="Samejima M."/>
            <person name="Schmutz J."/>
            <person name="Slot J.C."/>
            <person name="St John F."/>
            <person name="Stenlid J."/>
            <person name="Sun H."/>
            <person name="Sun S."/>
            <person name="Syed K."/>
            <person name="Tsang A."/>
            <person name="Wiebenga A."/>
            <person name="Young D."/>
            <person name="Pisabarro A."/>
            <person name="Eastwood D.C."/>
            <person name="Martin F."/>
            <person name="Cullen D."/>
            <person name="Grigoriev I.V."/>
            <person name="Hibbett D.S."/>
        </authorList>
    </citation>
    <scope>NUCLEOTIDE SEQUENCE</scope>
    <source>
        <strain evidence="7">FP-58527</strain>
    </source>
</reference>
<name>S8EBA3_FOMSC</name>
<dbReference type="AlphaFoldDB" id="S8EBA3"/>
<keyword evidence="5" id="KW-0808">Transferase</keyword>
<dbReference type="HOGENOM" id="CLU_065200_6_0_1"/>
<keyword evidence="7" id="KW-1185">Reference proteome</keyword>
<evidence type="ECO:0000256" key="4">
    <source>
        <dbReference type="ARBA" id="ARBA00023136"/>
    </source>
</evidence>
<dbReference type="Pfam" id="PF04140">
    <property type="entry name" value="ICMT"/>
    <property type="match status" value="1"/>
</dbReference>
<dbReference type="GO" id="GO:0004671">
    <property type="term" value="F:protein C-terminal S-isoprenylcysteine carboxyl O-methyltransferase activity"/>
    <property type="evidence" value="ECO:0007669"/>
    <property type="project" value="UniProtKB-EC"/>
</dbReference>
<dbReference type="GO" id="GO:0005789">
    <property type="term" value="C:endoplasmic reticulum membrane"/>
    <property type="evidence" value="ECO:0007669"/>
    <property type="project" value="UniProtKB-SubCell"/>
</dbReference>
<evidence type="ECO:0000256" key="5">
    <source>
        <dbReference type="RuleBase" id="RU362022"/>
    </source>
</evidence>
<dbReference type="Gene3D" id="1.20.120.1630">
    <property type="match status" value="1"/>
</dbReference>
<accession>S8EBA3</accession>
<keyword evidence="5" id="KW-0489">Methyltransferase</keyword>
<keyword evidence="5" id="KW-0256">Endoplasmic reticulum</keyword>
<dbReference type="InParanoid" id="S8EBA3"/>